<dbReference type="OrthoDB" id="4453940at2"/>
<accession>A0A2V4BB79</accession>
<evidence type="ECO:0000313" key="1">
    <source>
        <dbReference type="EMBL" id="PXY32635.1"/>
    </source>
</evidence>
<evidence type="ECO:0000313" key="2">
    <source>
        <dbReference type="Proteomes" id="UP000249915"/>
    </source>
</evidence>
<dbReference type="RefSeq" id="WP_112280650.1">
    <property type="nucleotide sequence ID" value="NZ_MASW01000001.1"/>
</dbReference>
<organism evidence="1 2">
    <name type="scientific">Prauserella muralis</name>
    <dbReference type="NCBI Taxonomy" id="588067"/>
    <lineage>
        <taxon>Bacteria</taxon>
        <taxon>Bacillati</taxon>
        <taxon>Actinomycetota</taxon>
        <taxon>Actinomycetes</taxon>
        <taxon>Pseudonocardiales</taxon>
        <taxon>Pseudonocardiaceae</taxon>
        <taxon>Prauserella</taxon>
    </lineage>
</organism>
<reference evidence="1 2" key="1">
    <citation type="submission" date="2016-07" db="EMBL/GenBank/DDBJ databases">
        <title>Draft genome sequence of Prauserella muralis DSM 45305, isolated from a mould-covered wall in an indoor environment.</title>
        <authorList>
            <person name="Ruckert C."/>
            <person name="Albersmeier A."/>
            <person name="Jiang C.-L."/>
            <person name="Jiang Y."/>
            <person name="Kalinowski J."/>
            <person name="Schneider O."/>
            <person name="Winkler A."/>
            <person name="Zotchev S.B."/>
        </authorList>
    </citation>
    <scope>NUCLEOTIDE SEQUENCE [LARGE SCALE GENOMIC DNA]</scope>
    <source>
        <strain evidence="1 2">DSM 45305</strain>
    </source>
</reference>
<dbReference type="Proteomes" id="UP000249915">
    <property type="component" value="Unassembled WGS sequence"/>
</dbReference>
<proteinExistence type="predicted"/>
<keyword evidence="2" id="KW-1185">Reference proteome</keyword>
<gene>
    <name evidence="1" type="ORF">BAY60_01080</name>
</gene>
<protein>
    <submittedName>
        <fullName evidence="1">Uncharacterized protein</fullName>
    </submittedName>
</protein>
<sequence length="228" mass="25065">MDLTPDRFRALARSSRQRWRTLRFTVTWRDSAADAADAADPVGASHTSAVRAWLRRPDALRVEGIDGRVLQAGIDPDPDGDPMYQTYHWVAMLDPVELADGVGEDTPRDPAVAPVWISRLTEVTAHGRTAWQADLLPTAAYDPRCSCCPLLFSEVSENWEAEAGGPVLRERDPGLRYADAHRVRLDAATGVCVYTEELGGSHAGAGHEVVIHAVDEPMPDSLFTARRR</sequence>
<name>A0A2V4BB79_9PSEU</name>
<comment type="caution">
    <text evidence="1">The sequence shown here is derived from an EMBL/GenBank/DDBJ whole genome shotgun (WGS) entry which is preliminary data.</text>
</comment>
<dbReference type="EMBL" id="MASW01000001">
    <property type="protein sequence ID" value="PXY32635.1"/>
    <property type="molecule type" value="Genomic_DNA"/>
</dbReference>
<dbReference type="AlphaFoldDB" id="A0A2V4BB79"/>